<dbReference type="Gene3D" id="3.50.50.60">
    <property type="entry name" value="FAD/NAD(P)-binding domain"/>
    <property type="match status" value="1"/>
</dbReference>
<dbReference type="Proteomes" id="UP000774617">
    <property type="component" value="Unassembled WGS sequence"/>
</dbReference>
<accession>A0ABQ8FU77</accession>
<organism evidence="2 3">
    <name type="scientific">Macrophomina phaseolina</name>
    <dbReference type="NCBI Taxonomy" id="35725"/>
    <lineage>
        <taxon>Eukaryota</taxon>
        <taxon>Fungi</taxon>
        <taxon>Dikarya</taxon>
        <taxon>Ascomycota</taxon>
        <taxon>Pezizomycotina</taxon>
        <taxon>Dothideomycetes</taxon>
        <taxon>Dothideomycetes incertae sedis</taxon>
        <taxon>Botryosphaeriales</taxon>
        <taxon>Botryosphaeriaceae</taxon>
        <taxon>Macrophomina</taxon>
    </lineage>
</organism>
<keyword evidence="3" id="KW-1185">Reference proteome</keyword>
<dbReference type="SUPFAM" id="SSF51905">
    <property type="entry name" value="FAD/NAD(P)-binding domain"/>
    <property type="match status" value="1"/>
</dbReference>
<dbReference type="InterPro" id="IPR036188">
    <property type="entry name" value="FAD/NAD-bd_sf"/>
</dbReference>
<proteinExistence type="predicted"/>
<dbReference type="PANTHER" id="PTHR13847:SF213">
    <property type="entry name" value="DEPENDENT OXIDOREDUCTASE, PUTATIVE-RELATED"/>
    <property type="match status" value="1"/>
</dbReference>
<dbReference type="Gene3D" id="3.30.9.10">
    <property type="entry name" value="D-Amino Acid Oxidase, subunit A, domain 2"/>
    <property type="match status" value="1"/>
</dbReference>
<feature type="region of interest" description="Disordered" evidence="1">
    <location>
        <begin position="1"/>
        <end position="74"/>
    </location>
</feature>
<evidence type="ECO:0000313" key="2">
    <source>
        <dbReference type="EMBL" id="KAH7027020.1"/>
    </source>
</evidence>
<protein>
    <recommendedName>
        <fullName evidence="4">FAD dependent oxidoreductase domain-containing protein</fullName>
    </recommendedName>
</protein>
<evidence type="ECO:0008006" key="4">
    <source>
        <dbReference type="Google" id="ProtNLM"/>
    </source>
</evidence>
<comment type="caution">
    <text evidence="2">The sequence shown here is derived from an EMBL/GenBank/DDBJ whole genome shotgun (WGS) entry which is preliminary data.</text>
</comment>
<evidence type="ECO:0000256" key="1">
    <source>
        <dbReference type="SAM" id="MobiDB-lite"/>
    </source>
</evidence>
<evidence type="ECO:0000313" key="3">
    <source>
        <dbReference type="Proteomes" id="UP000774617"/>
    </source>
</evidence>
<feature type="compositionally biased region" description="Basic residues" evidence="1">
    <location>
        <begin position="31"/>
        <end position="43"/>
    </location>
</feature>
<dbReference type="PANTHER" id="PTHR13847">
    <property type="entry name" value="SARCOSINE DEHYDROGENASE-RELATED"/>
    <property type="match status" value="1"/>
</dbReference>
<dbReference type="EMBL" id="JAGTJR010000053">
    <property type="protein sequence ID" value="KAH7027020.1"/>
    <property type="molecule type" value="Genomic_DNA"/>
</dbReference>
<gene>
    <name evidence="2" type="ORF">B0J12DRAFT_684910</name>
</gene>
<reference evidence="2 3" key="1">
    <citation type="journal article" date="2021" name="Nat. Commun.">
        <title>Genetic determinants of endophytism in the Arabidopsis root mycobiome.</title>
        <authorList>
            <person name="Mesny F."/>
            <person name="Miyauchi S."/>
            <person name="Thiergart T."/>
            <person name="Pickel B."/>
            <person name="Atanasova L."/>
            <person name="Karlsson M."/>
            <person name="Huettel B."/>
            <person name="Barry K.W."/>
            <person name="Haridas S."/>
            <person name="Chen C."/>
            <person name="Bauer D."/>
            <person name="Andreopoulos W."/>
            <person name="Pangilinan J."/>
            <person name="LaButti K."/>
            <person name="Riley R."/>
            <person name="Lipzen A."/>
            <person name="Clum A."/>
            <person name="Drula E."/>
            <person name="Henrissat B."/>
            <person name="Kohler A."/>
            <person name="Grigoriev I.V."/>
            <person name="Martin F.M."/>
            <person name="Hacquard S."/>
        </authorList>
    </citation>
    <scope>NUCLEOTIDE SEQUENCE [LARGE SCALE GENOMIC DNA]</scope>
    <source>
        <strain evidence="2 3">MPI-SDFR-AT-0080</strain>
    </source>
</reference>
<name>A0ABQ8FU77_9PEZI</name>
<sequence length="410" mass="42841">MQESRDGQPLRPGQRRAVATGQARGGPAAGRHARQRARSRRRRPGEAVGRRERSRGRPTPPRYTARRAHPLTRSRTQEFGAAFNALGAVSYPAAALWPSRFVAAVFRQLLDAHPGRISIETHTPATAVELLAPGAPRPFRVVTPRGAVAARHVVHATNAFAPHLVPGLRGKLTGCRAHMTAQRPGPGFPGTPKGDRSWGLIHAKGFDYMTQRPCPRHARATPPSTGAGGATGCGHGDLLLGGGLFRSGEGGMDQIGVWDDGGLDALSVAHLHGILPALAAVGAGDGAPAVAQAGTAWSGTIALTADALPLVGRLDERFTGRRQQGSGSNAPGEWIAAGYNGEGMVFAWLCGAAAARMVAGTDEDSLDAAEARLAGQPPGKVADWLPHELRISWERLEGKSLADLAGALSV</sequence>